<keyword evidence="4" id="KW-1185">Reference proteome</keyword>
<evidence type="ECO:0000259" key="2">
    <source>
        <dbReference type="SMART" id="SM00903"/>
    </source>
</evidence>
<dbReference type="PANTHER" id="PTHR30466:SF1">
    <property type="entry name" value="FMN REDUCTASE (NADH) RUTF"/>
    <property type="match status" value="1"/>
</dbReference>
<dbReference type="GO" id="GO:0042602">
    <property type="term" value="F:riboflavin reductase (NADPH) activity"/>
    <property type="evidence" value="ECO:0007669"/>
    <property type="project" value="TreeGrafter"/>
</dbReference>
<evidence type="ECO:0000256" key="1">
    <source>
        <dbReference type="ARBA" id="ARBA00023002"/>
    </source>
</evidence>
<dbReference type="InterPro" id="IPR012349">
    <property type="entry name" value="Split_barrel_FMN-bd"/>
</dbReference>
<dbReference type="InterPro" id="IPR002563">
    <property type="entry name" value="Flavin_Rdtase-like_dom"/>
</dbReference>
<feature type="domain" description="Flavin reductase like" evidence="2">
    <location>
        <begin position="34"/>
        <end position="180"/>
    </location>
</feature>
<protein>
    <submittedName>
        <fullName evidence="3">NADH-FMN oxidoreductase RutF, flavin reductase (DIM6/NTAB) family</fullName>
    </submittedName>
</protein>
<gene>
    <name evidence="3" type="ORF">SAMN04489711_102197</name>
</gene>
<dbReference type="EMBL" id="FONX01000002">
    <property type="protein sequence ID" value="SFE46820.1"/>
    <property type="molecule type" value="Genomic_DNA"/>
</dbReference>
<dbReference type="RefSeq" id="WP_092938133.1">
    <property type="nucleotide sequence ID" value="NZ_FONX01000002.1"/>
</dbReference>
<dbReference type="Gene3D" id="2.30.110.10">
    <property type="entry name" value="Electron Transport, Fmn-binding Protein, Chain A"/>
    <property type="match status" value="1"/>
</dbReference>
<evidence type="ECO:0000313" key="4">
    <source>
        <dbReference type="Proteomes" id="UP000199119"/>
    </source>
</evidence>
<dbReference type="Pfam" id="PF01613">
    <property type="entry name" value="Flavin_Reduct"/>
    <property type="match status" value="1"/>
</dbReference>
<dbReference type="PANTHER" id="PTHR30466">
    <property type="entry name" value="FLAVIN REDUCTASE"/>
    <property type="match status" value="1"/>
</dbReference>
<dbReference type="SUPFAM" id="SSF50475">
    <property type="entry name" value="FMN-binding split barrel"/>
    <property type="match status" value="1"/>
</dbReference>
<proteinExistence type="predicted"/>
<dbReference type="SMART" id="SM00903">
    <property type="entry name" value="Flavin_Reduct"/>
    <property type="match status" value="1"/>
</dbReference>
<evidence type="ECO:0000313" key="3">
    <source>
        <dbReference type="EMBL" id="SFE46820.1"/>
    </source>
</evidence>
<dbReference type="Proteomes" id="UP000199119">
    <property type="component" value="Unassembled WGS sequence"/>
</dbReference>
<dbReference type="STRING" id="1177982.SAMN04489711_102197"/>
<dbReference type="GO" id="GO:0010181">
    <property type="term" value="F:FMN binding"/>
    <property type="evidence" value="ECO:0007669"/>
    <property type="project" value="InterPro"/>
</dbReference>
<dbReference type="AlphaFoldDB" id="A0A1I2AVA9"/>
<dbReference type="InterPro" id="IPR050268">
    <property type="entry name" value="NADH-dep_flavin_reductase"/>
</dbReference>
<reference evidence="4" key="1">
    <citation type="submission" date="2016-10" db="EMBL/GenBank/DDBJ databases">
        <authorList>
            <person name="Varghese N."/>
            <person name="Submissions S."/>
        </authorList>
    </citation>
    <scope>NUCLEOTIDE SEQUENCE [LARGE SCALE GENOMIC DNA]</scope>
    <source>
        <strain evidence="4">DSM 27981</strain>
    </source>
</reference>
<sequence length="188" mass="19837">MSACLAPENLAVQAASPAPWGSLDLQPRTLRNLLGSYPTGVAIVTTRTPEGRPVGLTINSFASLSLDPPLVLWSLVNHSPSLAVFRDCAHFAIHILPREHEELAKRFASPAVPDKFAGVDLIDAPEGVPVLTGAVTTLVCASEADHSRHAGDHLLMVGRVVRTHSAPGTPLVFHAGRFTALDVPQPAA</sequence>
<organism evidence="3 4">
    <name type="scientific">Paracidovorax wautersii</name>
    <dbReference type="NCBI Taxonomy" id="1177982"/>
    <lineage>
        <taxon>Bacteria</taxon>
        <taxon>Pseudomonadati</taxon>
        <taxon>Pseudomonadota</taxon>
        <taxon>Betaproteobacteria</taxon>
        <taxon>Burkholderiales</taxon>
        <taxon>Comamonadaceae</taxon>
        <taxon>Paracidovorax</taxon>
    </lineage>
</organism>
<name>A0A1I2AVA9_9BURK</name>
<accession>A0A1I2AVA9</accession>
<dbReference type="OrthoDB" id="9792858at2"/>
<keyword evidence="1" id="KW-0560">Oxidoreductase</keyword>